<gene>
    <name evidence="1" type="ORF">COU33_04560</name>
</gene>
<evidence type="ECO:0000313" key="1">
    <source>
        <dbReference type="EMBL" id="PIT86185.1"/>
    </source>
</evidence>
<feature type="non-terminal residue" evidence="1">
    <location>
        <position position="194"/>
    </location>
</feature>
<organism evidence="1 2">
    <name type="scientific">Candidatus Magasanikbacteria bacterium CG10_big_fil_rev_8_21_14_0_10_43_6</name>
    <dbReference type="NCBI Taxonomy" id="1974650"/>
    <lineage>
        <taxon>Bacteria</taxon>
        <taxon>Candidatus Magasanikiibacteriota</taxon>
    </lineage>
</organism>
<reference evidence="2" key="1">
    <citation type="submission" date="2017-09" db="EMBL/GenBank/DDBJ databases">
        <title>Depth-based differentiation of microbial function through sediment-hosted aquifers and enrichment of novel symbionts in the deep terrestrial subsurface.</title>
        <authorList>
            <person name="Probst A.J."/>
            <person name="Ladd B."/>
            <person name="Jarett J.K."/>
            <person name="Geller-Mcgrath D.E."/>
            <person name="Sieber C.M.K."/>
            <person name="Emerson J.B."/>
            <person name="Anantharaman K."/>
            <person name="Thomas B.C."/>
            <person name="Malmstrom R."/>
            <person name="Stieglmeier M."/>
            <person name="Klingl A."/>
            <person name="Woyke T."/>
            <person name="Ryan C.M."/>
            <person name="Banfield J.F."/>
        </authorList>
    </citation>
    <scope>NUCLEOTIDE SEQUENCE [LARGE SCALE GENOMIC DNA]</scope>
</reference>
<dbReference type="EMBL" id="PFBZ01000195">
    <property type="protein sequence ID" value="PIT86185.1"/>
    <property type="molecule type" value="Genomic_DNA"/>
</dbReference>
<dbReference type="Proteomes" id="UP000229362">
    <property type="component" value="Unassembled WGS sequence"/>
</dbReference>
<proteinExistence type="predicted"/>
<comment type="caution">
    <text evidence="1">The sequence shown here is derived from an EMBL/GenBank/DDBJ whole genome shotgun (WGS) entry which is preliminary data.</text>
</comment>
<accession>A0A2M6W0C8</accession>
<evidence type="ECO:0008006" key="3">
    <source>
        <dbReference type="Google" id="ProtNLM"/>
    </source>
</evidence>
<dbReference type="AlphaFoldDB" id="A0A2M6W0C8"/>
<evidence type="ECO:0000313" key="2">
    <source>
        <dbReference type="Proteomes" id="UP000229362"/>
    </source>
</evidence>
<name>A0A2M6W0C8_9BACT</name>
<sequence>MLPNTKEILMMLYRYTSLNNLALLLKTKKIRLASLNDLDDISESRTSDMGEDFGGKYVFVSCWTDIEEENLPFWNMYTPDMAGVRIGLPHPYLKVYNEQPVLQEKGLKYGGGESYIQLSQRHGQDFYVLDTKLIQMEYTDDEEKLNRTIYTKLAKDTHSFALGELGKYKKTHWAFQSEWRFRAIIIPSSPPPEK</sequence>
<protein>
    <recommendedName>
        <fullName evidence="3">DUF2971 domain-containing protein</fullName>
    </recommendedName>
</protein>